<dbReference type="AlphaFoldDB" id="A0A7K1L8D7"/>
<dbReference type="Proteomes" id="UP000432015">
    <property type="component" value="Unassembled WGS sequence"/>
</dbReference>
<gene>
    <name evidence="1" type="ORF">GNZ18_28320</name>
</gene>
<evidence type="ECO:0000313" key="1">
    <source>
        <dbReference type="EMBL" id="MUN40476.1"/>
    </source>
</evidence>
<dbReference type="SUPFAM" id="SSF48452">
    <property type="entry name" value="TPR-like"/>
    <property type="match status" value="2"/>
</dbReference>
<name>A0A7K1L8D7_9ACTN</name>
<reference evidence="1 2" key="1">
    <citation type="submission" date="2019-11" db="EMBL/GenBank/DDBJ databases">
        <authorList>
            <person name="Cao P."/>
        </authorList>
    </citation>
    <scope>NUCLEOTIDE SEQUENCE [LARGE SCALE GENOMIC DNA]</scope>
    <source>
        <strain evidence="1 2">NEAU-AAG5</strain>
    </source>
</reference>
<dbReference type="InterPro" id="IPR011990">
    <property type="entry name" value="TPR-like_helical_dom_sf"/>
</dbReference>
<evidence type="ECO:0008006" key="3">
    <source>
        <dbReference type="Google" id="ProtNLM"/>
    </source>
</evidence>
<organism evidence="1 2">
    <name type="scientific">Actinomadura litoris</name>
    <dbReference type="NCBI Taxonomy" id="2678616"/>
    <lineage>
        <taxon>Bacteria</taxon>
        <taxon>Bacillati</taxon>
        <taxon>Actinomycetota</taxon>
        <taxon>Actinomycetes</taxon>
        <taxon>Streptosporangiales</taxon>
        <taxon>Thermomonosporaceae</taxon>
        <taxon>Actinomadura</taxon>
    </lineage>
</organism>
<dbReference type="Gene3D" id="1.25.40.10">
    <property type="entry name" value="Tetratricopeptide repeat domain"/>
    <property type="match status" value="1"/>
</dbReference>
<dbReference type="EMBL" id="WOFH01000011">
    <property type="protein sequence ID" value="MUN40476.1"/>
    <property type="molecule type" value="Genomic_DNA"/>
</dbReference>
<proteinExistence type="predicted"/>
<evidence type="ECO:0000313" key="2">
    <source>
        <dbReference type="Proteomes" id="UP000432015"/>
    </source>
</evidence>
<dbReference type="RefSeq" id="WP_156219599.1">
    <property type="nucleotide sequence ID" value="NZ_WOFH01000011.1"/>
</dbReference>
<accession>A0A7K1L8D7</accession>
<keyword evidence="2" id="KW-1185">Reference proteome</keyword>
<sequence length="899" mass="97104">MSIDDVYALMTRSEELPYGEARTVLVEDALRRAEAVDDDVLAFQVRIRLTNAYRYGGEPAKAFATFSRTLADHDRDPSRFSELRGLLWQMKGIVNSLTEFPEVPLDRTYAVLDDMERRYKAAGYSLQAVYHYRNLVARHVGDASAEDWYERWRGAERDDLSDCAGCDPSGMVNHLVRYGRHEEAFAVAAPVLDAELTCNEQPQGIQTAMLPVYLRTGRVEEARDAHRRAYRVHRSQLADLSDIAEHVAFCATTGNEARALEIVARHLGWLDRAPSPYAEMRFAAAAALALRRILDAGHTEMMIRRVASGDRPAADVPLADLHTELAGRAGDLAVRFDARNGTSSQGDLVREVLEAEPHVEFLPLGEHHRRGPAEAAEPDVPHDDLASLDGPDALLDEAERARRAGDLARAVAAWERFDAVAAEPTAAQRARRLNGRAMELEAGGDVQAAMDRWREAIELFGEAGEDVRRALALSRLGSARIREGDEAGLDDLVAAADRLAARTEDESGGLESAATLIRLAGGCLDLGRPADAIAALDRVEITAEGATATEARAETALLRGGAHALAGDLDAALPTLRGGIETARELRDSEMLSRLTLAYVRSRAHLARVLASEGQGPAPAGEEEFALLDEALERLPAGTALATPLHTERGLALLEAGRPADAVADLAEAVAGWTSMGAHEQAFRLRVDLAAGYLSAGRHLEAAEVAEEALPALGEPGDERRCRLILAHAQKEMQEAEGAATFLSLAEDAAKEEDHGATAHFLEQSAEILTGLDRDALAAERFARSAASFGEAGDPYGVVRNRRRAAMCLLWSGRSDEAAAAIETAREALPGLPADNEPARIWETALVAYDQARILAQIDRLADAESHASAAADGFTTLGETDAAQTATRLRDDLRSALE</sequence>
<comment type="caution">
    <text evidence="1">The sequence shown here is derived from an EMBL/GenBank/DDBJ whole genome shotgun (WGS) entry which is preliminary data.</text>
</comment>
<protein>
    <recommendedName>
        <fullName evidence="3">Tetratricopeptide repeat protein</fullName>
    </recommendedName>
</protein>